<name>A0A5C5U4Y4_9GAMM</name>
<dbReference type="Proteomes" id="UP000315949">
    <property type="component" value="Unassembled WGS sequence"/>
</dbReference>
<dbReference type="EMBL" id="VOHE01000002">
    <property type="protein sequence ID" value="TWT20888.1"/>
    <property type="molecule type" value="Genomic_DNA"/>
</dbReference>
<proteinExistence type="predicted"/>
<dbReference type="RefSeq" id="WP_146311752.1">
    <property type="nucleotide sequence ID" value="NZ_VOHE01000002.1"/>
</dbReference>
<evidence type="ECO:0000313" key="1">
    <source>
        <dbReference type="EMBL" id="TWT20888.1"/>
    </source>
</evidence>
<gene>
    <name evidence="1" type="ORF">FQY79_06220</name>
</gene>
<comment type="caution">
    <text evidence="1">The sequence shown here is derived from an EMBL/GenBank/DDBJ whole genome shotgun (WGS) entry which is preliminary data.</text>
</comment>
<dbReference type="OrthoDB" id="5981644at2"/>
<reference evidence="1 2" key="1">
    <citation type="submission" date="2019-07" db="EMBL/GenBank/DDBJ databases">
        <title>Luteimonas sp. YD-1 nov., isolated from acidic soil.</title>
        <authorList>
            <person name="Zhou J."/>
        </authorList>
    </citation>
    <scope>NUCLEOTIDE SEQUENCE [LARGE SCALE GENOMIC DNA]</scope>
    <source>
        <strain evidence="1 2">YD-1</strain>
    </source>
</reference>
<keyword evidence="2" id="KW-1185">Reference proteome</keyword>
<protein>
    <submittedName>
        <fullName evidence="1">Uncharacterized protein</fullName>
    </submittedName>
</protein>
<accession>A0A5C5U4Y4</accession>
<dbReference type="AlphaFoldDB" id="A0A5C5U4Y4"/>
<evidence type="ECO:0000313" key="2">
    <source>
        <dbReference type="Proteomes" id="UP000315949"/>
    </source>
</evidence>
<sequence>MAGRHELAHPEDLQMVMLAYRLEGRQPPFAEWAAAQPGVRMANEFERADVLRAEEERLRAVYDGTEGVGLLRLNVRAALSEYDGGRGGYYLTAFTPGSVLTFTAYPVDRAHPERVSVRVDNPGELNFWPLDAATARDVLDRNGGLRNVVLDARMRITGISRRSDGSALSATLLGYTITSDRHGQPVVLGGLRFDGNGG</sequence>
<organism evidence="1 2">
    <name type="scientific">Luteimonas wenzhouensis</name>
    <dbReference type="NCBI Taxonomy" id="2599615"/>
    <lineage>
        <taxon>Bacteria</taxon>
        <taxon>Pseudomonadati</taxon>
        <taxon>Pseudomonadota</taxon>
        <taxon>Gammaproteobacteria</taxon>
        <taxon>Lysobacterales</taxon>
        <taxon>Lysobacteraceae</taxon>
        <taxon>Luteimonas</taxon>
    </lineage>
</organism>